<dbReference type="InterPro" id="IPR015797">
    <property type="entry name" value="NUDIX_hydrolase-like_dom_sf"/>
</dbReference>
<evidence type="ECO:0000313" key="5">
    <source>
        <dbReference type="EMBL" id="TMI83416.1"/>
    </source>
</evidence>
<sequence>MARGPPGRRGERSGAVRQPARKVKRAHSAGGVVYRRSGAAASPADYRILLLQHEAGKWMLPKGTIEAGETPEAVALREVGEETGLHNVRIVRDLGEERYLFFWKTEDTYYDKTVHYYLMEFLGGEEACPQREEGFVRCDWVSVAEALDRIKYKETREVVRKAEAVLAAAAAREPAEPSEVQHGPPPP</sequence>
<dbReference type="GO" id="GO:0006167">
    <property type="term" value="P:AMP biosynthetic process"/>
    <property type="evidence" value="ECO:0007669"/>
    <property type="project" value="TreeGrafter"/>
</dbReference>
<comment type="similarity">
    <text evidence="2">Belongs to the Nudix hydrolase family.</text>
</comment>
<dbReference type="InterPro" id="IPR051325">
    <property type="entry name" value="Nudix_hydrolase_domain"/>
</dbReference>
<evidence type="ECO:0000256" key="2">
    <source>
        <dbReference type="RuleBase" id="RU003476"/>
    </source>
</evidence>
<dbReference type="PANTHER" id="PTHR21340:SF0">
    <property type="entry name" value="BIS(5'-NUCLEOSYL)-TETRAPHOSPHATASE [ASYMMETRICAL]"/>
    <property type="match status" value="1"/>
</dbReference>
<evidence type="ECO:0000259" key="4">
    <source>
        <dbReference type="PROSITE" id="PS51462"/>
    </source>
</evidence>
<dbReference type="SUPFAM" id="SSF55811">
    <property type="entry name" value="Nudix"/>
    <property type="match status" value="1"/>
</dbReference>
<feature type="region of interest" description="Disordered" evidence="3">
    <location>
        <begin position="1"/>
        <end position="28"/>
    </location>
</feature>
<dbReference type="AlphaFoldDB" id="A0A537JJX1"/>
<protein>
    <submittedName>
        <fullName evidence="5">NUDIX domain-containing protein</fullName>
    </submittedName>
</protein>
<evidence type="ECO:0000256" key="1">
    <source>
        <dbReference type="ARBA" id="ARBA00022801"/>
    </source>
</evidence>
<comment type="caution">
    <text evidence="5">The sequence shown here is derived from an EMBL/GenBank/DDBJ whole genome shotgun (WGS) entry which is preliminary data.</text>
</comment>
<dbReference type="PROSITE" id="PS00893">
    <property type="entry name" value="NUDIX_BOX"/>
    <property type="match status" value="1"/>
</dbReference>
<dbReference type="Proteomes" id="UP000318093">
    <property type="component" value="Unassembled WGS sequence"/>
</dbReference>
<dbReference type="PROSITE" id="PS51462">
    <property type="entry name" value="NUDIX"/>
    <property type="match status" value="1"/>
</dbReference>
<feature type="domain" description="Nudix hydrolase" evidence="4">
    <location>
        <begin position="24"/>
        <end position="163"/>
    </location>
</feature>
<reference evidence="5 6" key="1">
    <citation type="journal article" date="2019" name="Nat. Microbiol.">
        <title>Mediterranean grassland soil C-N compound turnover is dependent on rainfall and depth, and is mediated by genomically divergent microorganisms.</title>
        <authorList>
            <person name="Diamond S."/>
            <person name="Andeer P.F."/>
            <person name="Li Z."/>
            <person name="Crits-Christoph A."/>
            <person name="Burstein D."/>
            <person name="Anantharaman K."/>
            <person name="Lane K.R."/>
            <person name="Thomas B.C."/>
            <person name="Pan C."/>
            <person name="Northen T.R."/>
            <person name="Banfield J.F."/>
        </authorList>
    </citation>
    <scope>NUCLEOTIDE SEQUENCE [LARGE SCALE GENOMIC DNA]</scope>
    <source>
        <strain evidence="5">NP_6</strain>
    </source>
</reference>
<dbReference type="EMBL" id="VBAN01000111">
    <property type="protein sequence ID" value="TMI83416.1"/>
    <property type="molecule type" value="Genomic_DNA"/>
</dbReference>
<gene>
    <name evidence="5" type="ORF">E6H03_03725</name>
</gene>
<dbReference type="GO" id="GO:0006754">
    <property type="term" value="P:ATP biosynthetic process"/>
    <property type="evidence" value="ECO:0007669"/>
    <property type="project" value="TreeGrafter"/>
</dbReference>
<dbReference type="PANTHER" id="PTHR21340">
    <property type="entry name" value="DIADENOSINE 5,5-P1,P4-TETRAPHOSPHATE PYROPHOSPHOHYDROLASE MUTT"/>
    <property type="match status" value="1"/>
</dbReference>
<dbReference type="InterPro" id="IPR020084">
    <property type="entry name" value="NUDIX_hydrolase_CS"/>
</dbReference>
<proteinExistence type="inferred from homology"/>
<dbReference type="PRINTS" id="PR00502">
    <property type="entry name" value="NUDIXFAMILY"/>
</dbReference>
<evidence type="ECO:0000256" key="3">
    <source>
        <dbReference type="SAM" id="MobiDB-lite"/>
    </source>
</evidence>
<dbReference type="InterPro" id="IPR000086">
    <property type="entry name" value="NUDIX_hydrolase_dom"/>
</dbReference>
<name>A0A537JJX1_9BACT</name>
<dbReference type="CDD" id="cd03673">
    <property type="entry name" value="NUDIX_Ap6A_hydrolase"/>
    <property type="match status" value="1"/>
</dbReference>
<dbReference type="Gene3D" id="3.90.79.10">
    <property type="entry name" value="Nucleoside Triphosphate Pyrophosphohydrolase"/>
    <property type="match status" value="1"/>
</dbReference>
<dbReference type="GO" id="GO:0004081">
    <property type="term" value="F:bis(5'-nucleosyl)-tetraphosphatase (asymmetrical) activity"/>
    <property type="evidence" value="ECO:0007669"/>
    <property type="project" value="TreeGrafter"/>
</dbReference>
<organism evidence="5 6">
    <name type="scientific">Candidatus Segetimicrobium genomatis</name>
    <dbReference type="NCBI Taxonomy" id="2569760"/>
    <lineage>
        <taxon>Bacteria</taxon>
        <taxon>Bacillati</taxon>
        <taxon>Candidatus Sysuimicrobiota</taxon>
        <taxon>Candidatus Sysuimicrobiia</taxon>
        <taxon>Candidatus Sysuimicrobiales</taxon>
        <taxon>Candidatus Segetimicrobiaceae</taxon>
        <taxon>Candidatus Segetimicrobium</taxon>
    </lineage>
</organism>
<evidence type="ECO:0000313" key="6">
    <source>
        <dbReference type="Proteomes" id="UP000318093"/>
    </source>
</evidence>
<keyword evidence="1 2" id="KW-0378">Hydrolase</keyword>
<dbReference type="InterPro" id="IPR020476">
    <property type="entry name" value="Nudix_hydrolase"/>
</dbReference>
<dbReference type="Pfam" id="PF00293">
    <property type="entry name" value="NUDIX"/>
    <property type="match status" value="1"/>
</dbReference>
<accession>A0A537JJX1</accession>